<evidence type="ECO:0000313" key="3">
    <source>
        <dbReference type="EMBL" id="NMX02721.1"/>
    </source>
</evidence>
<dbReference type="PANTHER" id="PTHR43283:SF15">
    <property type="entry name" value="CONSERVED PROTEIN"/>
    <property type="match status" value="1"/>
</dbReference>
<comment type="caution">
    <text evidence="2">The sequence shown here is derived from an EMBL/GenBank/DDBJ whole genome shotgun (WGS) entry which is preliminary data.</text>
</comment>
<dbReference type="InterPro" id="IPR001466">
    <property type="entry name" value="Beta-lactam-related"/>
</dbReference>
<dbReference type="AlphaFoldDB" id="A0A378PBC7"/>
<reference evidence="3 4" key="2">
    <citation type="submission" date="2020-04" db="EMBL/GenBank/DDBJ databases">
        <title>Antimicrobial susceptibility and clonality of vaginal-derived multi-drug resistant Mobiluncus isolates in China.</title>
        <authorList>
            <person name="Zhang X."/>
        </authorList>
    </citation>
    <scope>NUCLEOTIDE SEQUENCE [LARGE SCALE GENOMIC DNA]</scope>
    <source>
        <strain evidence="3 4">12</strain>
    </source>
</reference>
<dbReference type="Proteomes" id="UP000575397">
    <property type="component" value="Unassembled WGS sequence"/>
</dbReference>
<dbReference type="InterPro" id="IPR050789">
    <property type="entry name" value="Diverse_Enzym_Activities"/>
</dbReference>
<reference evidence="2 5" key="1">
    <citation type="submission" date="2019-08" db="EMBL/GenBank/DDBJ databases">
        <title>Comparison of rpoB and gyrB Sequences from Mobiluncus Species and Development of a Multiplex PCR Method for Clinical Detection of Mobiluncus curtisii and Mobiluncus mulieris.</title>
        <authorList>
            <person name="Yang L."/>
            <person name="Shen Y."/>
            <person name="Xu G."/>
            <person name="Shu L.-B."/>
            <person name="Hu J."/>
            <person name="Zhang R."/>
            <person name="Wang Y."/>
            <person name="Zhou H.-W."/>
            <person name="Zhang X."/>
        </authorList>
    </citation>
    <scope>NUCLEOTIDE SEQUENCE [LARGE SCALE GENOMIC DNA]</scope>
    <source>
        <strain evidence="2 5">M26</strain>
    </source>
</reference>
<organism evidence="2 5">
    <name type="scientific">Mobiluncus mulieris</name>
    <dbReference type="NCBI Taxonomy" id="2052"/>
    <lineage>
        <taxon>Bacteria</taxon>
        <taxon>Bacillati</taxon>
        <taxon>Actinomycetota</taxon>
        <taxon>Actinomycetes</taxon>
        <taxon>Actinomycetales</taxon>
        <taxon>Actinomycetaceae</taxon>
        <taxon>Mobiluncus</taxon>
    </lineage>
</organism>
<accession>A0A378PBC7</accession>
<dbReference type="Pfam" id="PF00144">
    <property type="entry name" value="Beta-lactamase"/>
    <property type="match status" value="1"/>
</dbReference>
<dbReference type="Proteomes" id="UP001209486">
    <property type="component" value="Unassembled WGS sequence"/>
</dbReference>
<dbReference type="SUPFAM" id="SSF56601">
    <property type="entry name" value="beta-lactamase/transpeptidase-like"/>
    <property type="match status" value="1"/>
</dbReference>
<evidence type="ECO:0000313" key="2">
    <source>
        <dbReference type="EMBL" id="MCU9969056.1"/>
    </source>
</evidence>
<proteinExistence type="predicted"/>
<evidence type="ECO:0000259" key="1">
    <source>
        <dbReference type="Pfam" id="PF00144"/>
    </source>
</evidence>
<dbReference type="PANTHER" id="PTHR43283">
    <property type="entry name" value="BETA-LACTAMASE-RELATED"/>
    <property type="match status" value="1"/>
</dbReference>
<name>A0A378PBC7_9ACTO</name>
<feature type="domain" description="Beta-lactamase-related" evidence="1">
    <location>
        <begin position="46"/>
        <end position="292"/>
    </location>
</feature>
<protein>
    <submittedName>
        <fullName evidence="2">Beta-lactamase family protein</fullName>
    </submittedName>
</protein>
<evidence type="ECO:0000313" key="5">
    <source>
        <dbReference type="Proteomes" id="UP001209486"/>
    </source>
</evidence>
<dbReference type="EMBL" id="VSZY01000009">
    <property type="protein sequence ID" value="MCU9969056.1"/>
    <property type="molecule type" value="Genomic_DNA"/>
</dbReference>
<sequence>MNTVAFGELSPGHIPLRHEVPFPYALAVLSRQGSGDIYVRTGGSSRADLEQSFKWMSVTKVLVSTAFWVQSLPQLDGQILPLDTSVPSPAPPGVTLRDLLAHCSGLPFDNPHPDGVQDSKNQLGVRLGITSPQAATIAPFTKRIYSNYGFEVAASFAATKLAMPWTQWVARTILHPLGMSDTKLVGSPAWGATSPINDLAKFAAELLNPTRTPLSSSDIAGFARPVRPGLRGMLPGYGHHRDNLWGTGVEIHGHKTPHYLPPEFPSEVFGHFGQSGSFIWVDLGAGVAGVFLGGQNFGSIHKALWPQLNTQMRHLALSAQG</sequence>
<dbReference type="InterPro" id="IPR012338">
    <property type="entry name" value="Beta-lactam/transpept-like"/>
</dbReference>
<evidence type="ECO:0000313" key="4">
    <source>
        <dbReference type="Proteomes" id="UP000575397"/>
    </source>
</evidence>
<dbReference type="Gene3D" id="3.40.710.10">
    <property type="entry name" value="DD-peptidase/beta-lactamase superfamily"/>
    <property type="match status" value="1"/>
</dbReference>
<dbReference type="EMBL" id="JABCUS010000003">
    <property type="protein sequence ID" value="NMX02721.1"/>
    <property type="molecule type" value="Genomic_DNA"/>
</dbReference>
<gene>
    <name evidence="2" type="ORF">FYZ43_06530</name>
    <name evidence="3" type="ORF">HHJ77_01920</name>
</gene>
<dbReference type="RefSeq" id="WP_114989885.1">
    <property type="nucleotide sequence ID" value="NZ_JABCUP010000011.1"/>
</dbReference>